<evidence type="ECO:0000313" key="5">
    <source>
        <dbReference type="EMBL" id="KAL0637582.1"/>
    </source>
</evidence>
<accession>A0ABR3GNT8</accession>
<evidence type="ECO:0000256" key="1">
    <source>
        <dbReference type="ARBA" id="ARBA00005466"/>
    </source>
</evidence>
<dbReference type="InterPro" id="IPR016166">
    <property type="entry name" value="FAD-bd_PCMH"/>
</dbReference>
<evidence type="ECO:0000313" key="6">
    <source>
        <dbReference type="Proteomes" id="UP001447188"/>
    </source>
</evidence>
<dbReference type="InterPro" id="IPR050432">
    <property type="entry name" value="FAD-linked_Oxidoreductases_BP"/>
</dbReference>
<dbReference type="Pfam" id="PF01565">
    <property type="entry name" value="FAD_binding_4"/>
    <property type="match status" value="1"/>
</dbReference>
<reference evidence="5 6" key="1">
    <citation type="submission" date="2024-02" db="EMBL/GenBank/DDBJ databases">
        <title>Discinaceae phylogenomics.</title>
        <authorList>
            <person name="Dirks A.C."/>
            <person name="James T.Y."/>
        </authorList>
    </citation>
    <scope>NUCLEOTIDE SEQUENCE [LARGE SCALE GENOMIC DNA]</scope>
    <source>
        <strain evidence="5 6">ACD0624</strain>
    </source>
</reference>
<evidence type="ECO:0000256" key="2">
    <source>
        <dbReference type="ARBA" id="ARBA00023002"/>
    </source>
</evidence>
<evidence type="ECO:0000256" key="3">
    <source>
        <dbReference type="SAM" id="SignalP"/>
    </source>
</evidence>
<feature type="chain" id="PRO_5045831127" description="FAD-binding PCMH-type domain-containing protein" evidence="3">
    <location>
        <begin position="21"/>
        <end position="582"/>
    </location>
</feature>
<dbReference type="InterPro" id="IPR016169">
    <property type="entry name" value="FAD-bd_PCMH_sub2"/>
</dbReference>
<keyword evidence="3" id="KW-0732">Signal</keyword>
<dbReference type="EMBL" id="JBBBZM010000033">
    <property type="protein sequence ID" value="KAL0637582.1"/>
    <property type="molecule type" value="Genomic_DNA"/>
</dbReference>
<dbReference type="PANTHER" id="PTHR13878">
    <property type="entry name" value="GULONOLACTONE OXIDASE"/>
    <property type="match status" value="1"/>
</dbReference>
<dbReference type="InterPro" id="IPR006094">
    <property type="entry name" value="Oxid_FAD_bind_N"/>
</dbReference>
<organism evidence="5 6">
    <name type="scientific">Discina gigas</name>
    <dbReference type="NCBI Taxonomy" id="1032678"/>
    <lineage>
        <taxon>Eukaryota</taxon>
        <taxon>Fungi</taxon>
        <taxon>Dikarya</taxon>
        <taxon>Ascomycota</taxon>
        <taxon>Pezizomycotina</taxon>
        <taxon>Pezizomycetes</taxon>
        <taxon>Pezizales</taxon>
        <taxon>Discinaceae</taxon>
        <taxon>Discina</taxon>
    </lineage>
</organism>
<sequence length="582" mass="63669">MRSSFLILTLFTLLLETGSATTSQPRCRCLPSDSCWPKVDEWNTFNTSISGKLLAVRPVASVCHDPAFSEAACQEVNESFTFSLWRSNQPGAVDQINFENSAVTNETCYIDAPRASPCGQGNLPIYAIAATSPQDIQKGVDFGRTHNLRISIKNTGHDYLGRSVARGSLQIWTHNMKGMEFSDGFSPDGCNSSGKGESVVTIEAGVQLKELYAAALALRKTLVVGFSNTVGAAGGYILGGGHSPLSPWKGMAADNALQFTVVTADGSHITANEYQNSDLFWALRGGGGGTFGVVTSVTLRTFPDVPMLLTSFNFTAPAEQFWKFITDLHAFLPALDDANGAGYYWIFTDGPQPHFVMSTFFLNQTNVTPIHELYAPLIQANQPNATLEYYTIPIESSAYLIDSLLVGTDSVGSQVVLGSRLISRKFLESKTGPDQLIQVLRKLAPNQATVFLGHIVAGGQVTKNGHGSNAIDSAVNPAWRRAITHLIFARGWDNTTPFSGQKEIMRNMTKVEMPLLKALEPDMGAYINEADFNEDGWQQVFWGDNYPRLLSIKRKWDPKDVFMCKPCIGSERWNAEGICRID</sequence>
<feature type="domain" description="FAD-binding PCMH-type" evidence="4">
    <location>
        <begin position="120"/>
        <end position="304"/>
    </location>
</feature>
<protein>
    <recommendedName>
        <fullName evidence="4">FAD-binding PCMH-type domain-containing protein</fullName>
    </recommendedName>
</protein>
<gene>
    <name evidence="5" type="ORF">Q9L58_003471</name>
</gene>
<name>A0ABR3GNT8_9PEZI</name>
<comment type="caution">
    <text evidence="5">The sequence shown here is derived from an EMBL/GenBank/DDBJ whole genome shotgun (WGS) entry which is preliminary data.</text>
</comment>
<dbReference type="SUPFAM" id="SSF56176">
    <property type="entry name" value="FAD-binding/transporter-associated domain-like"/>
    <property type="match status" value="1"/>
</dbReference>
<dbReference type="Gene3D" id="3.30.465.10">
    <property type="match status" value="2"/>
</dbReference>
<dbReference type="Pfam" id="PF08031">
    <property type="entry name" value="BBE"/>
    <property type="match status" value="1"/>
</dbReference>
<dbReference type="InterPro" id="IPR012951">
    <property type="entry name" value="BBE"/>
</dbReference>
<dbReference type="InterPro" id="IPR036318">
    <property type="entry name" value="FAD-bd_PCMH-like_sf"/>
</dbReference>
<comment type="similarity">
    <text evidence="1">Belongs to the oxygen-dependent FAD-linked oxidoreductase family.</text>
</comment>
<feature type="signal peptide" evidence="3">
    <location>
        <begin position="1"/>
        <end position="20"/>
    </location>
</feature>
<keyword evidence="6" id="KW-1185">Reference proteome</keyword>
<dbReference type="Proteomes" id="UP001447188">
    <property type="component" value="Unassembled WGS sequence"/>
</dbReference>
<keyword evidence="2" id="KW-0560">Oxidoreductase</keyword>
<proteinExistence type="inferred from homology"/>
<dbReference type="PANTHER" id="PTHR13878:SF155">
    <property type="entry name" value="ALCOHOL OXIDASE, PUTATIVE (AFU_ORTHOLOGUE AFUA_4G00430)-RELATED"/>
    <property type="match status" value="1"/>
</dbReference>
<dbReference type="PROSITE" id="PS51387">
    <property type="entry name" value="FAD_PCMH"/>
    <property type="match status" value="1"/>
</dbReference>
<evidence type="ECO:0000259" key="4">
    <source>
        <dbReference type="PROSITE" id="PS51387"/>
    </source>
</evidence>